<evidence type="ECO:0000313" key="4">
    <source>
        <dbReference type="EMBL" id="CAA9353423.1"/>
    </source>
</evidence>
<keyword evidence="2" id="KW-0325">Glycoprotein</keyword>
<dbReference type="PANTHER" id="PTHR10605:SF56">
    <property type="entry name" value="BIFUNCTIONAL HEPARAN SULFATE N-DEACETYLASE_N-SULFOTRANSFERASE"/>
    <property type="match status" value="1"/>
</dbReference>
<gene>
    <name evidence="4" type="ORF">AVDCRST_MAG34-1912</name>
</gene>
<dbReference type="AlphaFoldDB" id="A0A6J4MF18"/>
<dbReference type="PANTHER" id="PTHR10605">
    <property type="entry name" value="HEPARAN SULFATE SULFOTRANSFERASE"/>
    <property type="match status" value="1"/>
</dbReference>
<dbReference type="GO" id="GO:0008146">
    <property type="term" value="F:sulfotransferase activity"/>
    <property type="evidence" value="ECO:0007669"/>
    <property type="project" value="InterPro"/>
</dbReference>
<dbReference type="InterPro" id="IPR000863">
    <property type="entry name" value="Sulfotransferase_dom"/>
</dbReference>
<proteinExistence type="predicted"/>
<dbReference type="EMBL" id="CADCUI010000042">
    <property type="protein sequence ID" value="CAA9353423.1"/>
    <property type="molecule type" value="Genomic_DNA"/>
</dbReference>
<protein>
    <recommendedName>
        <fullName evidence="3">Sulfotransferase domain-containing protein</fullName>
    </recommendedName>
</protein>
<dbReference type="SUPFAM" id="SSF52540">
    <property type="entry name" value="P-loop containing nucleoside triphosphate hydrolases"/>
    <property type="match status" value="1"/>
</dbReference>
<reference evidence="4" key="1">
    <citation type="submission" date="2020-02" db="EMBL/GenBank/DDBJ databases">
        <authorList>
            <person name="Meier V. D."/>
        </authorList>
    </citation>
    <scope>NUCLEOTIDE SEQUENCE</scope>
    <source>
        <strain evidence="4">AVDCRST_MAG34</strain>
    </source>
</reference>
<dbReference type="InterPro" id="IPR027417">
    <property type="entry name" value="P-loop_NTPase"/>
</dbReference>
<accession>A0A6J4MF18</accession>
<name>A0A6J4MF18_9ACTN</name>
<organism evidence="4">
    <name type="scientific">uncultured Nocardioidaceae bacterium</name>
    <dbReference type="NCBI Taxonomy" id="253824"/>
    <lineage>
        <taxon>Bacteria</taxon>
        <taxon>Bacillati</taxon>
        <taxon>Actinomycetota</taxon>
        <taxon>Actinomycetes</taxon>
        <taxon>Propionibacteriales</taxon>
        <taxon>Nocardioidaceae</taxon>
        <taxon>environmental samples</taxon>
    </lineage>
</organism>
<dbReference type="Pfam" id="PF00685">
    <property type="entry name" value="Sulfotransfer_1"/>
    <property type="match status" value="1"/>
</dbReference>
<evidence type="ECO:0000256" key="2">
    <source>
        <dbReference type="ARBA" id="ARBA00023180"/>
    </source>
</evidence>
<evidence type="ECO:0000256" key="1">
    <source>
        <dbReference type="ARBA" id="ARBA00022679"/>
    </source>
</evidence>
<keyword evidence="1" id="KW-0808">Transferase</keyword>
<evidence type="ECO:0000259" key="3">
    <source>
        <dbReference type="Pfam" id="PF00685"/>
    </source>
</evidence>
<feature type="domain" description="Sulfotransferase" evidence="3">
    <location>
        <begin position="10"/>
        <end position="210"/>
    </location>
</feature>
<dbReference type="Gene3D" id="3.40.50.300">
    <property type="entry name" value="P-loop containing nucleotide triphosphate hydrolases"/>
    <property type="match status" value="1"/>
</dbReference>
<sequence length="318" mass="35342">MAAQSKLALPDLFLIGAPKAGTTSIACWLADHPDVYWSVPKEPFFWAADYPALRRHYGIDTREAYDRLFSSPEAAAARVRGDGSTCYLYSVTAVPDIAAAQPEARFVVCVRNPVDLIASYHRTQLIALNEDEPELERAWSRSVTGRLPGVRPLDPKLVDYPLVGSQGGAVARVVEQVGRQAVHLICFDDLVENPHKVWHELADFAGLPATPLPDFRVRNPSDKTYRSLALRQVMHRPPRLFAPGMRRLRAWSRTTRLPGVAGLKRALWRSEERPHVTESARATIASALADDVELLGQLLGRDLTHWSRSPVADQHGLP</sequence>
<dbReference type="InterPro" id="IPR037359">
    <property type="entry name" value="NST/OST"/>
</dbReference>